<feature type="region of interest" description="Disordered" evidence="1">
    <location>
        <begin position="1108"/>
        <end position="1190"/>
    </location>
</feature>
<feature type="compositionally biased region" description="Polar residues" evidence="1">
    <location>
        <begin position="464"/>
        <end position="475"/>
    </location>
</feature>
<evidence type="ECO:0000256" key="1">
    <source>
        <dbReference type="SAM" id="MobiDB-lite"/>
    </source>
</evidence>
<dbReference type="Pfam" id="PF15449">
    <property type="entry name" value="Retinal"/>
    <property type="match status" value="2"/>
</dbReference>
<feature type="compositionally biased region" description="Low complexity" evidence="1">
    <location>
        <begin position="126"/>
        <end position="138"/>
    </location>
</feature>
<dbReference type="GO" id="GO:0001917">
    <property type="term" value="C:photoreceptor inner segment"/>
    <property type="evidence" value="ECO:0007669"/>
    <property type="project" value="TreeGrafter"/>
</dbReference>
<accession>A0AAD1RI54</accession>
<dbReference type="GO" id="GO:0001750">
    <property type="term" value="C:photoreceptor outer segment"/>
    <property type="evidence" value="ECO:0007669"/>
    <property type="project" value="TreeGrafter"/>
</dbReference>
<organism evidence="2 3">
    <name type="scientific">Pelobates cultripes</name>
    <name type="common">Western spadefoot toad</name>
    <dbReference type="NCBI Taxonomy" id="61616"/>
    <lineage>
        <taxon>Eukaryota</taxon>
        <taxon>Metazoa</taxon>
        <taxon>Chordata</taxon>
        <taxon>Craniata</taxon>
        <taxon>Vertebrata</taxon>
        <taxon>Euteleostomi</taxon>
        <taxon>Amphibia</taxon>
        <taxon>Batrachia</taxon>
        <taxon>Anura</taxon>
        <taxon>Pelobatoidea</taxon>
        <taxon>Pelobatidae</taxon>
        <taxon>Pelobates</taxon>
    </lineage>
</organism>
<evidence type="ECO:0000313" key="2">
    <source>
        <dbReference type="EMBL" id="CAH2256056.1"/>
    </source>
</evidence>
<feature type="compositionally biased region" description="Polar residues" evidence="1">
    <location>
        <begin position="1005"/>
        <end position="1049"/>
    </location>
</feature>
<feature type="compositionally biased region" description="Polar residues" evidence="1">
    <location>
        <begin position="1077"/>
        <end position="1090"/>
    </location>
</feature>
<name>A0AAD1RI54_PELCU</name>
<feature type="compositionally biased region" description="Low complexity" evidence="1">
    <location>
        <begin position="993"/>
        <end position="1004"/>
    </location>
</feature>
<feature type="compositionally biased region" description="Basic residues" evidence="1">
    <location>
        <begin position="145"/>
        <end position="163"/>
    </location>
</feature>
<feature type="compositionally biased region" description="Polar residues" evidence="1">
    <location>
        <begin position="1132"/>
        <end position="1183"/>
    </location>
</feature>
<feature type="region of interest" description="Disordered" evidence="1">
    <location>
        <begin position="425"/>
        <end position="491"/>
    </location>
</feature>
<feature type="region of interest" description="Disordered" evidence="1">
    <location>
        <begin position="344"/>
        <end position="382"/>
    </location>
</feature>
<evidence type="ECO:0008006" key="4">
    <source>
        <dbReference type="Google" id="ProtNLM"/>
    </source>
</evidence>
<keyword evidence="3" id="KW-1185">Reference proteome</keyword>
<feature type="compositionally biased region" description="Acidic residues" evidence="1">
    <location>
        <begin position="445"/>
        <end position="461"/>
    </location>
</feature>
<dbReference type="InterPro" id="IPR029352">
    <property type="entry name" value="PCARE"/>
</dbReference>
<feature type="region of interest" description="Disordered" evidence="1">
    <location>
        <begin position="532"/>
        <end position="571"/>
    </location>
</feature>
<feature type="compositionally biased region" description="Basic and acidic residues" evidence="1">
    <location>
        <begin position="360"/>
        <end position="376"/>
    </location>
</feature>
<dbReference type="EMBL" id="OW240913">
    <property type="protein sequence ID" value="CAH2256056.1"/>
    <property type="molecule type" value="Genomic_DNA"/>
</dbReference>
<feature type="compositionally biased region" description="Polar residues" evidence="1">
    <location>
        <begin position="425"/>
        <end position="443"/>
    </location>
</feature>
<feature type="compositionally biased region" description="Pro residues" evidence="1">
    <location>
        <begin position="1064"/>
        <end position="1076"/>
    </location>
</feature>
<dbReference type="Proteomes" id="UP001295444">
    <property type="component" value="Chromosome 02"/>
</dbReference>
<dbReference type="PANTHER" id="PTHR22017">
    <property type="entry name" value="PHOTORECEPTOR CILIUM ACTIN REGULATOR"/>
    <property type="match status" value="1"/>
</dbReference>
<dbReference type="GO" id="GO:1903546">
    <property type="term" value="P:protein localization to photoreceptor outer segment"/>
    <property type="evidence" value="ECO:0007669"/>
    <property type="project" value="TreeGrafter"/>
</dbReference>
<dbReference type="PANTHER" id="PTHR22017:SF0">
    <property type="entry name" value="PHOTORECEPTOR CILIUM ACTIN REGULATOR"/>
    <property type="match status" value="1"/>
</dbReference>
<proteinExistence type="predicted"/>
<dbReference type="GO" id="GO:0035845">
    <property type="term" value="P:photoreceptor cell outer segment organization"/>
    <property type="evidence" value="ECO:0007669"/>
    <property type="project" value="TreeGrafter"/>
</dbReference>
<feature type="region of interest" description="Disordered" evidence="1">
    <location>
        <begin position="957"/>
        <end position="1093"/>
    </location>
</feature>
<evidence type="ECO:0000313" key="3">
    <source>
        <dbReference type="Proteomes" id="UP001295444"/>
    </source>
</evidence>
<protein>
    <recommendedName>
        <fullName evidence="4">Photoreceptor cilium actin regulator</fullName>
    </recommendedName>
</protein>
<feature type="region of interest" description="Disordered" evidence="1">
    <location>
        <begin position="119"/>
        <end position="167"/>
    </location>
</feature>
<reference evidence="2" key="1">
    <citation type="submission" date="2022-03" db="EMBL/GenBank/DDBJ databases">
        <authorList>
            <person name="Alioto T."/>
            <person name="Alioto T."/>
            <person name="Gomez Garrido J."/>
        </authorList>
    </citation>
    <scope>NUCLEOTIDE SEQUENCE</scope>
</reference>
<gene>
    <name evidence="2" type="ORF">PECUL_23A032489</name>
</gene>
<sequence length="1304" mass="145073">MGCSPSHSGIIQSIAKNAAKPLKKNKAILAPGQSDNGITIPLGKKSSLDSSEELCSGTIEQGNVPPEKFKKTSLLGTSATNVNNAKKLSVAENHVSEEIKGMVDESMVSITCQKGPLDRRLVRKQSSTGSELELGSEGPQENPRRSRRSKSQRSNKQGRRTKTREKQLVFSETEKKVDFPELLVKAHQDAYAYMNPNLSKYETVISLANQATQTQIILQQMVSFMALRFDEINQCLEEIAEDGENFLKNAGNNLTWPLGKGNLVEQPDLLQQLLQYTVNRMQTLNSTVSSLTSNALQEACTYLQSAATNFQGKFKVKQISDERLMRTIKLLEDSASGPIHTLPNDSTLYSEDSGIGGDSESIKECKSPDKMERRTSLDLSGQVNSKGIQQEIVNINVTGSSSADICAKDMVGPRFNNTRVPKQTSLATSLSMNSLDSSTTLEQDSNNEDSEDCTSSDDSCNDVENYNNLSSQITLPQRPMTSPAGAGVYKSSPKWLESSENEEMNLKMKEAISEKIKFVPETSSSNVWIREEEGTTPFIRPRTADGSSRRTSRHRRSRSAESLRSQSEDPTLLELQRTQKELNKKLERLMTSGNKNKETSQKVNIKSFVHVNDIMSVNNIYTNKLKSCLDKSFNILPSQERLTLTRCDKVAEKESNLSLKTTVNETLLQCDITELQKIASVERKQDNTNASPRQSVRKLIETFTPVDEPLKISNLKLLGPLRCVRKVGVPVLPPTIPAYRGLEPLSHKSSILSTDNGGSIFTGSPVNTCTFSTHFPCPLTQDIIKTDTNEFDIEEDFENFPPPPLEILMDDSFNRFQPKEHEKGNTKNIESISNTNSSFILKKMGASHKIKSSVNLKDLLPNKNATDVYSTLGKTFRNLEENVTPRTLASEHQLIPRQQERGLEIQRNHEIEQAAHLYKQSHKIIPLQNPGEVETVSNNGEIQEPCIDEPSILKQKQWSNTSYKRNDKSPTALKRIPPTRTAVLSPSIEKKMTNPPTNKSTTKTHYNIQQSPPLVQKNAISGSTTKMPSPPTQRKIQSPSSQRKLQSPPQIRKPASPPRAHRLPSPPSQQPPPSPPNQRKLTSLPSQQTPPICPLHTWQRIFPQQQSVPPSVHIPLHPQQSKPPSIHIPLHPQQSLPSSTHIHPQQSMPTSTHIPPHPQQSVPPSTHIPPQQSVPPSTHTPHPQQACPFHSYTPIPTASCPFHSYTPIPTAEAGPFHSYTPTAGVPFTHIHPQHDVPPSLTYTPQQRRALHSHAPTPTAERVPFHSYTPTPTAEHSPFHHIHPQQSMPLPVIPRTHMGFYTILN</sequence>